<comment type="caution">
    <text evidence="1">The sequence shown here is derived from an EMBL/GenBank/DDBJ whole genome shotgun (WGS) entry which is preliminary data.</text>
</comment>
<sequence>MSSNKLLEENTEQNVLEKKEPINTENLRIINIIKTFLMQSILNNNYKPNSLFGEAICLSPLGEKVIKELFNEEIEKSGVKTEMKLAALVGSIQTIDINNTDIDKLLKSAHEEIKRERLLFPYIFGRELYDKFYDLYNQLDRLNYKETITLLKGSQNGVFQVDNLISGPFGLLISQENRNFMPLRPVPVHHCSDSSCQVLHITELSTIVSNISTYERKIREHLRNHPETNTIPKVSRLRATNQFDDNNLDELIVLLGTFALEELQVLLGYLIDNFRNLRTYFPTDNEFRRYWQGNGEKISSKLQHAECLQLIFLCKDLDIVESLEKLIYENKIHIPATEIRRPHFRRNFKRSFKITTECSKFGIRCVVKNGYTEINTALIRLKNLITMLYTDSNNLERLNWKLRNIHGDNFEEKIEKYLLSEDPKRILMNLIFDNPDYVLKTFKYLKYGDFEFPYSPLKEDFVINKILWKLGFNSMNFPEYLSVFWKRHNQFQKTIKVNDIVSEEDREVIRSAGVNYFVSLEEILDYSLSFITWSLLSDHYLDTNFVFNLDSARTFMVESINSYEYSISDSDFLVLDGEGKNTLYPLIKGFTVLAELCEKYLAEKENYKRPLSEYPYYHMKTDIYKFPFEYKITMLNINESEIKKLIDFLRDVTVILETNNISNVRNRIKHNRPINEFPTSEELMNTCEVINQLIKGMENSGIMPQLYIYSGTEIDQYGRGEAKFKNYRDVPIQINNNSQFNRCGLPEYNVPQIIIPNIHIRNSIDKLRFHYQEKSLYSIFWENYPKHKIRYEEENY</sequence>
<dbReference type="AlphaFoldDB" id="A0A553SNE3"/>
<name>A0A553SNE3_NIACI</name>
<dbReference type="EMBL" id="RIBP01000004">
    <property type="protein sequence ID" value="TRZ38511.1"/>
    <property type="molecule type" value="Genomic_DNA"/>
</dbReference>
<accession>A0A553SNE3</accession>
<reference evidence="2" key="1">
    <citation type="submission" date="2018-10" db="EMBL/GenBank/DDBJ databases">
        <title>FDA dAtabase for Regulatory Grade micrObial Sequences (FDA-ARGOS): Supporting development and validation of Infectious Disease Dx tests.</title>
        <authorList>
            <person name="Minogue T."/>
            <person name="Wolcott M."/>
            <person name="Wasieloski L."/>
            <person name="Aguilar W."/>
            <person name="Moore D."/>
            <person name="Tallon L."/>
            <person name="Sadzewicz L."/>
            <person name="Sengamalay N."/>
            <person name="Ott S."/>
            <person name="Godinez A."/>
            <person name="Nagaraj S."/>
            <person name="Vavikolanu K."/>
            <person name="Vyas G."/>
            <person name="Nadendla S."/>
            <person name="George J."/>
            <person name="Sichtig H."/>
        </authorList>
    </citation>
    <scope>NUCLEOTIDE SEQUENCE [LARGE SCALE GENOMIC DNA]</scope>
    <source>
        <strain evidence="2">FDAARGOS_343</strain>
    </source>
</reference>
<dbReference type="Proteomes" id="UP000319837">
    <property type="component" value="Unassembled WGS sequence"/>
</dbReference>
<dbReference type="RefSeq" id="WP_185766764.1">
    <property type="nucleotide sequence ID" value="NZ_RIBP01000004.1"/>
</dbReference>
<evidence type="ECO:0000313" key="1">
    <source>
        <dbReference type="EMBL" id="TRZ38511.1"/>
    </source>
</evidence>
<gene>
    <name evidence="1" type="ORF">CEQ21_24300</name>
</gene>
<organism evidence="1 2">
    <name type="scientific">Niallia circulans</name>
    <name type="common">Bacillus circulans</name>
    <dbReference type="NCBI Taxonomy" id="1397"/>
    <lineage>
        <taxon>Bacteria</taxon>
        <taxon>Bacillati</taxon>
        <taxon>Bacillota</taxon>
        <taxon>Bacilli</taxon>
        <taxon>Bacillales</taxon>
        <taxon>Bacillaceae</taxon>
        <taxon>Niallia</taxon>
    </lineage>
</organism>
<protein>
    <submittedName>
        <fullName evidence="1">Uncharacterized protein</fullName>
    </submittedName>
</protein>
<proteinExistence type="predicted"/>
<evidence type="ECO:0000313" key="2">
    <source>
        <dbReference type="Proteomes" id="UP000319837"/>
    </source>
</evidence>